<reference evidence="5 6" key="2">
    <citation type="submission" date="2023-10" db="EMBL/GenBank/DDBJ databases">
        <authorList>
            <person name="Han X.F."/>
        </authorList>
    </citation>
    <scope>NUCLEOTIDE SEQUENCE [LARGE SCALE GENOMIC DNA]</scope>
    <source>
        <strain evidence="5 6">KCTC 39840</strain>
    </source>
</reference>
<evidence type="ECO:0000256" key="2">
    <source>
        <dbReference type="ARBA" id="ARBA00010617"/>
    </source>
</evidence>
<keyword evidence="3" id="KW-0479">Metal-binding</keyword>
<evidence type="ECO:0000313" key="5">
    <source>
        <dbReference type="EMBL" id="MDW5595619.1"/>
    </source>
</evidence>
<evidence type="ECO:0000256" key="3">
    <source>
        <dbReference type="RuleBase" id="RU000461"/>
    </source>
</evidence>
<proteinExistence type="inferred from homology"/>
<evidence type="ECO:0000256" key="1">
    <source>
        <dbReference type="ARBA" id="ARBA00001971"/>
    </source>
</evidence>
<dbReference type="CDD" id="cd11053">
    <property type="entry name" value="CYP110-like"/>
    <property type="match status" value="1"/>
</dbReference>
<accession>A0ABU4HSA0</accession>
<gene>
    <name evidence="5" type="ORF">R7226_14815</name>
</gene>
<dbReference type="Gene3D" id="1.10.630.10">
    <property type="entry name" value="Cytochrome P450"/>
    <property type="match status" value="1"/>
</dbReference>
<dbReference type="Pfam" id="PF00067">
    <property type="entry name" value="p450"/>
    <property type="match status" value="1"/>
</dbReference>
<reference evidence="6" key="1">
    <citation type="submission" date="2023-07" db="EMBL/GenBank/DDBJ databases">
        <title>Conexibacter stalactiti sp. nov., isolated from stalactites in a lava cave and emended description of the genus Conexibacter.</title>
        <authorList>
            <person name="Lee S.D."/>
        </authorList>
    </citation>
    <scope>NUCLEOTIDE SEQUENCE [LARGE SCALE GENOMIC DNA]</scope>
    <source>
        <strain evidence="6">KCTC 39840</strain>
    </source>
</reference>
<feature type="compositionally biased region" description="Pro residues" evidence="4">
    <location>
        <begin position="11"/>
        <end position="24"/>
    </location>
</feature>
<sequence>MSTTTIDPTISAPPAPPYSSLPPGSPLPPLLQAARVARDPIGSALRLHRRYGEPFTMRFPGMGAGIVFSSPELVRQVVTGRPDVFHAGLSNAPLGAVLGRWSLLTLDRAPHMQQRKLLLPPFHGERLRAYGELIRDLAEREVAGWPLGRPFRLDERMQALTLEVILDVVFGITDAARKDDLRRLLPPLVESSRHVVFWGPIAQRNFGPLRLRETFELRRDAVDALLLAEIADRRRVPGEQLDQRRDILSMLVQATHEDGSPMGDEELRDELMTLVMAGHETTATALTWAIDLLLRHPAVLARMRAAGPDGDDEYVNAVCQEILRIRPVVPFVGRVVTEPVRIGEHEVPAGAGLIASIVLTHHRPDVYPSPGEFRPERFLDGAVPSYAWLPFGGGVRRCIGASFAQFELATILRVLARADVRLASRRPEPIRATGVTLVPGRGVRLVRVAA</sequence>
<keyword evidence="6" id="KW-1185">Reference proteome</keyword>
<dbReference type="Proteomes" id="UP001284601">
    <property type="component" value="Unassembled WGS sequence"/>
</dbReference>
<dbReference type="InterPro" id="IPR002401">
    <property type="entry name" value="Cyt_P450_E_grp-I"/>
</dbReference>
<dbReference type="InterPro" id="IPR001128">
    <property type="entry name" value="Cyt_P450"/>
</dbReference>
<dbReference type="PROSITE" id="PS00086">
    <property type="entry name" value="CYTOCHROME_P450"/>
    <property type="match status" value="1"/>
</dbReference>
<comment type="similarity">
    <text evidence="2 3">Belongs to the cytochrome P450 family.</text>
</comment>
<comment type="cofactor">
    <cofactor evidence="1">
        <name>heme</name>
        <dbReference type="ChEBI" id="CHEBI:30413"/>
    </cofactor>
</comment>
<dbReference type="PANTHER" id="PTHR24305:SF166">
    <property type="entry name" value="CYTOCHROME P450 12A4, MITOCHONDRIAL-RELATED"/>
    <property type="match status" value="1"/>
</dbReference>
<dbReference type="EMBL" id="JAWSTH010000037">
    <property type="protein sequence ID" value="MDW5595619.1"/>
    <property type="molecule type" value="Genomic_DNA"/>
</dbReference>
<keyword evidence="3" id="KW-0408">Iron</keyword>
<comment type="caution">
    <text evidence="5">The sequence shown here is derived from an EMBL/GenBank/DDBJ whole genome shotgun (WGS) entry which is preliminary data.</text>
</comment>
<dbReference type="PRINTS" id="PR00463">
    <property type="entry name" value="EP450I"/>
</dbReference>
<dbReference type="InterPro" id="IPR050121">
    <property type="entry name" value="Cytochrome_P450_monoxygenase"/>
</dbReference>
<organism evidence="5 6">
    <name type="scientific">Conexibacter stalactiti</name>
    <dbReference type="NCBI Taxonomy" id="1940611"/>
    <lineage>
        <taxon>Bacteria</taxon>
        <taxon>Bacillati</taxon>
        <taxon>Actinomycetota</taxon>
        <taxon>Thermoleophilia</taxon>
        <taxon>Solirubrobacterales</taxon>
        <taxon>Conexibacteraceae</taxon>
        <taxon>Conexibacter</taxon>
    </lineage>
</organism>
<evidence type="ECO:0000313" key="6">
    <source>
        <dbReference type="Proteomes" id="UP001284601"/>
    </source>
</evidence>
<keyword evidence="3" id="KW-0503">Monooxygenase</keyword>
<dbReference type="PANTHER" id="PTHR24305">
    <property type="entry name" value="CYTOCHROME P450"/>
    <property type="match status" value="1"/>
</dbReference>
<dbReference type="PRINTS" id="PR00385">
    <property type="entry name" value="P450"/>
</dbReference>
<dbReference type="RefSeq" id="WP_318597955.1">
    <property type="nucleotide sequence ID" value="NZ_JAWSTH010000037.1"/>
</dbReference>
<evidence type="ECO:0000256" key="4">
    <source>
        <dbReference type="SAM" id="MobiDB-lite"/>
    </source>
</evidence>
<name>A0ABU4HSA0_9ACTN</name>
<dbReference type="InterPro" id="IPR017972">
    <property type="entry name" value="Cyt_P450_CS"/>
</dbReference>
<keyword evidence="3" id="KW-0560">Oxidoreductase</keyword>
<protein>
    <submittedName>
        <fullName evidence="5">Cytochrome P450</fullName>
    </submittedName>
</protein>
<keyword evidence="3" id="KW-0349">Heme</keyword>
<feature type="region of interest" description="Disordered" evidence="4">
    <location>
        <begin position="1"/>
        <end position="24"/>
    </location>
</feature>
<dbReference type="InterPro" id="IPR036396">
    <property type="entry name" value="Cyt_P450_sf"/>
</dbReference>
<dbReference type="SUPFAM" id="SSF48264">
    <property type="entry name" value="Cytochrome P450"/>
    <property type="match status" value="1"/>
</dbReference>